<dbReference type="Proteomes" id="UP000663868">
    <property type="component" value="Unassembled WGS sequence"/>
</dbReference>
<evidence type="ECO:0000256" key="4">
    <source>
        <dbReference type="ARBA" id="ARBA00005812"/>
    </source>
</evidence>
<keyword evidence="9" id="KW-0456">Lyase</keyword>
<dbReference type="Proteomes" id="UP000663845">
    <property type="component" value="Unassembled WGS sequence"/>
</dbReference>
<gene>
    <name evidence="10" type="ORF">IZO911_LOCUS30612</name>
    <name evidence="11" type="ORF">JYZ213_LOCUS30077</name>
    <name evidence="13" type="ORF">KXQ929_LOCUS37899</name>
    <name evidence="12" type="ORF">OXD698_LOCUS38644</name>
</gene>
<dbReference type="GO" id="GO:0005829">
    <property type="term" value="C:cytosol"/>
    <property type="evidence" value="ECO:0007669"/>
    <property type="project" value="TreeGrafter"/>
</dbReference>
<evidence type="ECO:0000256" key="7">
    <source>
        <dbReference type="ARBA" id="ARBA00022833"/>
    </source>
</evidence>
<comment type="catalytic activity">
    <reaction evidence="1">
        <text>beta-D-fructose 1,6-bisphosphate = D-glyceraldehyde 3-phosphate + dihydroxyacetone phosphate</text>
        <dbReference type="Rhea" id="RHEA:14729"/>
        <dbReference type="ChEBI" id="CHEBI:32966"/>
        <dbReference type="ChEBI" id="CHEBI:57642"/>
        <dbReference type="ChEBI" id="CHEBI:59776"/>
        <dbReference type="EC" id="4.1.2.13"/>
    </reaction>
</comment>
<dbReference type="UniPathway" id="UPA00109">
    <property type="reaction ID" value="UER00183"/>
</dbReference>
<evidence type="ECO:0000313" key="14">
    <source>
        <dbReference type="Proteomes" id="UP000663860"/>
    </source>
</evidence>
<comment type="pathway">
    <text evidence="3">Carbohydrate degradation; glycolysis; D-glyceraldehyde 3-phosphate and glycerone phosphate from D-glucose: step 4/4.</text>
</comment>
<evidence type="ECO:0000256" key="8">
    <source>
        <dbReference type="ARBA" id="ARBA00023152"/>
    </source>
</evidence>
<dbReference type="EMBL" id="CAJNOE010000481">
    <property type="protein sequence ID" value="CAF1237631.1"/>
    <property type="molecule type" value="Genomic_DNA"/>
</dbReference>
<dbReference type="Proteomes" id="UP000663844">
    <property type="component" value="Unassembled WGS sequence"/>
</dbReference>
<organism evidence="10 14">
    <name type="scientific">Adineta steineri</name>
    <dbReference type="NCBI Taxonomy" id="433720"/>
    <lineage>
        <taxon>Eukaryota</taxon>
        <taxon>Metazoa</taxon>
        <taxon>Spiralia</taxon>
        <taxon>Gnathifera</taxon>
        <taxon>Rotifera</taxon>
        <taxon>Eurotatoria</taxon>
        <taxon>Bdelloidea</taxon>
        <taxon>Adinetida</taxon>
        <taxon>Adinetidae</taxon>
        <taxon>Adineta</taxon>
    </lineage>
</organism>
<dbReference type="SUPFAM" id="SSF51569">
    <property type="entry name" value="Aldolase"/>
    <property type="match status" value="1"/>
</dbReference>
<dbReference type="GO" id="GO:0006094">
    <property type="term" value="P:gluconeogenesis"/>
    <property type="evidence" value="ECO:0007669"/>
    <property type="project" value="TreeGrafter"/>
</dbReference>
<sequence>MIPIRQLYSDHCVKGLEPWFIGMLEADEAYFKEHNIDGYIHHELSTISPSFSVAAAFDDVRLHPELLDKNQEFVKEKFNSRVNKSIFLVFHGDSSSTKDEIKTAIQNSVVKMNIWKEF</sequence>
<evidence type="ECO:0000256" key="5">
    <source>
        <dbReference type="ARBA" id="ARBA00013068"/>
    </source>
</evidence>
<evidence type="ECO:0000256" key="2">
    <source>
        <dbReference type="ARBA" id="ARBA00001947"/>
    </source>
</evidence>
<dbReference type="EMBL" id="CAJOAZ010007384">
    <property type="protein sequence ID" value="CAF4161630.1"/>
    <property type="molecule type" value="Genomic_DNA"/>
</dbReference>
<name>A0A814Z621_9BILA</name>
<dbReference type="InterPro" id="IPR006411">
    <property type="entry name" value="Fruct_bisP_bact"/>
</dbReference>
<comment type="cofactor">
    <cofactor evidence="2">
        <name>Zn(2+)</name>
        <dbReference type="ChEBI" id="CHEBI:29105"/>
    </cofactor>
</comment>
<dbReference type="GO" id="GO:0006096">
    <property type="term" value="P:glycolytic process"/>
    <property type="evidence" value="ECO:0007669"/>
    <property type="project" value="UniProtKB-UniPathway"/>
</dbReference>
<evidence type="ECO:0000256" key="1">
    <source>
        <dbReference type="ARBA" id="ARBA00000441"/>
    </source>
</evidence>
<dbReference type="EC" id="4.1.2.13" evidence="5"/>
<comment type="similarity">
    <text evidence="4">Belongs to the class II fructose-bisphosphate aldolase family.</text>
</comment>
<dbReference type="GO" id="GO:0004332">
    <property type="term" value="F:fructose-bisphosphate aldolase activity"/>
    <property type="evidence" value="ECO:0007669"/>
    <property type="project" value="UniProtKB-EC"/>
</dbReference>
<evidence type="ECO:0000313" key="13">
    <source>
        <dbReference type="EMBL" id="CAF4162511.1"/>
    </source>
</evidence>
<accession>A0A814Z621</accession>
<evidence type="ECO:0000256" key="3">
    <source>
        <dbReference type="ARBA" id="ARBA00004714"/>
    </source>
</evidence>
<keyword evidence="7" id="KW-0862">Zinc</keyword>
<dbReference type="PANTHER" id="PTHR30559:SF0">
    <property type="entry name" value="FRUCTOSE-BISPHOSPHATE ALDOLASE"/>
    <property type="match status" value="1"/>
</dbReference>
<dbReference type="Proteomes" id="UP000663860">
    <property type="component" value="Unassembled WGS sequence"/>
</dbReference>
<proteinExistence type="inferred from homology"/>
<dbReference type="InterPro" id="IPR013785">
    <property type="entry name" value="Aldolase_TIM"/>
</dbReference>
<dbReference type="AlphaFoldDB" id="A0A814Z621"/>
<dbReference type="GO" id="GO:0008270">
    <property type="term" value="F:zinc ion binding"/>
    <property type="evidence" value="ECO:0007669"/>
    <property type="project" value="InterPro"/>
</dbReference>
<dbReference type="Gene3D" id="3.20.20.70">
    <property type="entry name" value="Aldolase class I"/>
    <property type="match status" value="1"/>
</dbReference>
<reference evidence="10" key="1">
    <citation type="submission" date="2021-02" db="EMBL/GenBank/DDBJ databases">
        <authorList>
            <person name="Nowell W R."/>
        </authorList>
    </citation>
    <scope>NUCLEOTIDE SEQUENCE</scope>
</reference>
<comment type="caution">
    <text evidence="10">The sequence shown here is derived from an EMBL/GenBank/DDBJ whole genome shotgun (WGS) entry which is preliminary data.</text>
</comment>
<dbReference type="PANTHER" id="PTHR30559">
    <property type="entry name" value="FRUCTOSE-BISPHOSPHATE ALDOLASE CLASS 2"/>
    <property type="match status" value="1"/>
</dbReference>
<dbReference type="Pfam" id="PF01116">
    <property type="entry name" value="F_bP_aldolase"/>
    <property type="match status" value="1"/>
</dbReference>
<keyword evidence="6" id="KW-0479">Metal-binding</keyword>
<dbReference type="EMBL" id="CAJOBB010006494">
    <property type="protein sequence ID" value="CAF4162511.1"/>
    <property type="molecule type" value="Genomic_DNA"/>
</dbReference>
<dbReference type="InterPro" id="IPR000771">
    <property type="entry name" value="FBA_II"/>
</dbReference>
<dbReference type="EMBL" id="CAJNOG010000472">
    <property type="protein sequence ID" value="CAF1259572.1"/>
    <property type="molecule type" value="Genomic_DNA"/>
</dbReference>
<evidence type="ECO:0000256" key="9">
    <source>
        <dbReference type="ARBA" id="ARBA00023239"/>
    </source>
</evidence>
<keyword evidence="8" id="KW-0324">Glycolysis</keyword>
<evidence type="ECO:0000256" key="6">
    <source>
        <dbReference type="ARBA" id="ARBA00022723"/>
    </source>
</evidence>
<protein>
    <recommendedName>
        <fullName evidence="5">fructose-bisphosphate aldolase</fullName>
        <ecNumber evidence="5">4.1.2.13</ecNumber>
    </recommendedName>
</protein>
<evidence type="ECO:0000313" key="10">
    <source>
        <dbReference type="EMBL" id="CAF1237631.1"/>
    </source>
</evidence>
<evidence type="ECO:0000313" key="11">
    <source>
        <dbReference type="EMBL" id="CAF1259572.1"/>
    </source>
</evidence>
<evidence type="ECO:0000313" key="12">
    <source>
        <dbReference type="EMBL" id="CAF4161630.1"/>
    </source>
</evidence>